<protein>
    <recommendedName>
        <fullName evidence="3">Cytochrome c</fullName>
    </recommendedName>
</protein>
<accession>A0A4V2HFL1</accession>
<organism evidence="1 2">
    <name type="scientific">Pseudoxanthomonas winnipegensis</name>
    <dbReference type="NCBI Taxonomy" id="2480810"/>
    <lineage>
        <taxon>Bacteria</taxon>
        <taxon>Pseudomonadati</taxon>
        <taxon>Pseudomonadota</taxon>
        <taxon>Gammaproteobacteria</taxon>
        <taxon>Lysobacterales</taxon>
        <taxon>Lysobacteraceae</taxon>
        <taxon>Pseudoxanthomonas</taxon>
    </lineage>
</organism>
<evidence type="ECO:0000313" key="1">
    <source>
        <dbReference type="EMBL" id="TAA38061.1"/>
    </source>
</evidence>
<sequence>MPALLGIAVTLLGSACGSPPQTPVAPSAAAATGAPTSPAALPVAPLVTLQDLMVNTVDYSADHLWEASGKVIDAQGTRDLRPRTEAEWLELRRHAVVLLEATNLLVIPDRKVAAVAFPSDGPGVNGSDQIQRQIDTHRDQFNAFALGLRAVVQQELAAIDQRDADRLFVLGNDMDSACEACHKANWYPGEIVPDPPKDPPTP</sequence>
<evidence type="ECO:0008006" key="3">
    <source>
        <dbReference type="Google" id="ProtNLM"/>
    </source>
</evidence>
<dbReference type="GO" id="GO:0005506">
    <property type="term" value="F:iron ion binding"/>
    <property type="evidence" value="ECO:0007669"/>
    <property type="project" value="InterPro"/>
</dbReference>
<reference evidence="1 2" key="1">
    <citation type="submission" date="2019-02" db="EMBL/GenBank/DDBJ databases">
        <title>WGS of Pseudoxanthomonas species novum from clinical isolates.</title>
        <authorList>
            <person name="Bernier A.-M."/>
            <person name="Bernard K."/>
            <person name="Vachon A."/>
        </authorList>
    </citation>
    <scope>NUCLEOTIDE SEQUENCE [LARGE SCALE GENOMIC DNA]</scope>
    <source>
        <strain evidence="1 2">NML140781</strain>
    </source>
</reference>
<proteinExistence type="predicted"/>
<dbReference type="EMBL" id="SHMF01000001">
    <property type="protein sequence ID" value="TAA38061.1"/>
    <property type="molecule type" value="Genomic_DNA"/>
</dbReference>
<dbReference type="Proteomes" id="UP000292087">
    <property type="component" value="Unassembled WGS sequence"/>
</dbReference>
<dbReference type="RefSeq" id="WP_130522904.1">
    <property type="nucleotide sequence ID" value="NZ_SHLZ01000003.1"/>
</dbReference>
<dbReference type="GO" id="GO:0020037">
    <property type="term" value="F:heme binding"/>
    <property type="evidence" value="ECO:0007669"/>
    <property type="project" value="InterPro"/>
</dbReference>
<dbReference type="GO" id="GO:0009055">
    <property type="term" value="F:electron transfer activity"/>
    <property type="evidence" value="ECO:0007669"/>
    <property type="project" value="InterPro"/>
</dbReference>
<dbReference type="GO" id="GO:0022900">
    <property type="term" value="P:electron transport chain"/>
    <property type="evidence" value="ECO:0007669"/>
    <property type="project" value="InterPro"/>
</dbReference>
<evidence type="ECO:0000313" key="2">
    <source>
        <dbReference type="Proteomes" id="UP000292087"/>
    </source>
</evidence>
<gene>
    <name evidence="1" type="ORF">EA656_05330</name>
</gene>
<comment type="caution">
    <text evidence="1">The sequence shown here is derived from an EMBL/GenBank/DDBJ whole genome shotgun (WGS) entry which is preliminary data.</text>
</comment>
<dbReference type="InterPro" id="IPR010980">
    <property type="entry name" value="Cyt_c/b562"/>
</dbReference>
<dbReference type="SUPFAM" id="SSF47175">
    <property type="entry name" value="Cytochromes"/>
    <property type="match status" value="1"/>
</dbReference>
<name>A0A4V2HFL1_9GAMM</name>
<dbReference type="AlphaFoldDB" id="A0A4V2HFL1"/>